<dbReference type="InterPro" id="IPR011677">
    <property type="entry name" value="TCTN1-3_dom"/>
</dbReference>
<evidence type="ECO:0000259" key="5">
    <source>
        <dbReference type="Pfam" id="PF07773"/>
    </source>
</evidence>
<evidence type="ECO:0000256" key="1">
    <source>
        <dbReference type="ARBA" id="ARBA00007633"/>
    </source>
</evidence>
<evidence type="ECO:0008006" key="9">
    <source>
        <dbReference type="Google" id="ProtNLM"/>
    </source>
</evidence>
<dbReference type="EnsemblMetazoa" id="XM_014397668.1">
    <property type="protein sequence ID" value="XP_014253154.1"/>
    <property type="gene ID" value="LOC106668695"/>
</dbReference>
<dbReference type="GeneID" id="106668695"/>
<keyword evidence="4" id="KW-0325">Glycoprotein</keyword>
<reference evidence="7" key="1">
    <citation type="submission" date="2022-01" db="UniProtKB">
        <authorList>
            <consortium name="EnsemblMetazoa"/>
        </authorList>
    </citation>
    <scope>IDENTIFICATION</scope>
</reference>
<evidence type="ECO:0000313" key="7">
    <source>
        <dbReference type="EnsemblMetazoa" id="XP_014253154.1"/>
    </source>
</evidence>
<keyword evidence="3" id="KW-0970">Cilium biogenesis/degradation</keyword>
<dbReference type="PANTHER" id="PTHR14611">
    <property type="entry name" value="TECTONIC FAMILY MEMBER"/>
    <property type="match status" value="1"/>
</dbReference>
<protein>
    <recommendedName>
        <fullName evidence="9">Tectonic</fullName>
    </recommendedName>
</protein>
<accession>A0A8I6RWV2</accession>
<keyword evidence="8" id="KW-1185">Reference proteome</keyword>
<name>A0A8I6RWV2_CIMLE</name>
<dbReference type="GO" id="GO:0060271">
    <property type="term" value="P:cilium assembly"/>
    <property type="evidence" value="ECO:0007669"/>
    <property type="project" value="TreeGrafter"/>
</dbReference>
<dbReference type="InterPro" id="IPR040354">
    <property type="entry name" value="TCTN1-3"/>
</dbReference>
<feature type="domain" description="Tectonic-1-3 N-terminal" evidence="6">
    <location>
        <begin position="13"/>
        <end position="117"/>
    </location>
</feature>
<dbReference type="Proteomes" id="UP000494040">
    <property type="component" value="Unassembled WGS sequence"/>
</dbReference>
<dbReference type="InterPro" id="IPR057724">
    <property type="entry name" value="TCTN1-3_N"/>
</dbReference>
<dbReference type="AlphaFoldDB" id="A0A8I6RWV2"/>
<dbReference type="Pfam" id="PF07773">
    <property type="entry name" value="TCTN_DUF1619"/>
    <property type="match status" value="1"/>
</dbReference>
<evidence type="ECO:0000256" key="3">
    <source>
        <dbReference type="ARBA" id="ARBA00022794"/>
    </source>
</evidence>
<organism evidence="7 8">
    <name type="scientific">Cimex lectularius</name>
    <name type="common">Bed bug</name>
    <name type="synonym">Acanthia lectularia</name>
    <dbReference type="NCBI Taxonomy" id="79782"/>
    <lineage>
        <taxon>Eukaryota</taxon>
        <taxon>Metazoa</taxon>
        <taxon>Ecdysozoa</taxon>
        <taxon>Arthropoda</taxon>
        <taxon>Hexapoda</taxon>
        <taxon>Insecta</taxon>
        <taxon>Pterygota</taxon>
        <taxon>Neoptera</taxon>
        <taxon>Paraneoptera</taxon>
        <taxon>Hemiptera</taxon>
        <taxon>Heteroptera</taxon>
        <taxon>Panheteroptera</taxon>
        <taxon>Cimicomorpha</taxon>
        <taxon>Cimicidae</taxon>
        <taxon>Cimex</taxon>
    </lineage>
</organism>
<sequence>MVMLQSTTDTPKTTEIPKKEKEMHKMSSDCLCDLTSEKCDINCCCDVDCSESDHTTFAFCSPDSTYPVQHSGLCFSHQYIYKNNTRYKIKKNDNGIFCISKDNFPDRLHFVNQKIISSNERFSKVWGRAKHFTWARSNEEPDFKFDNTTNYKYGSLLWKLDNLTNELSVLKVPIQVTSNFCSGTRTVGYLENFNVNCLQKPPKDKTSCENLFNFNAQFFCNNLKLVGNPTSFNNRSIDEDIVEALVQVKPFICTKFGNCLEVPSLEAPFYNESSQTCINTLKSVTLLLYHNGSGGLQEGECFVSLHDVNILSEPFQQYFQVQYKWVKDESNVFHRSGTPGYIVGKPLISGRKAIKSNKEVTIFSKDQKDWISLAKSDSRGGCLEKTNILFGENLQTKCYFYFNENRLNKIRNCSILHSEIWTILMGDVKVNVSDTQILDTLIASFGDPLPDYQENWVPVHIKNSNSDFNSIFAPCRSLLSGVKYQFIYSYFGPFSNPQAKIIGATVEFLMDKASCSSQNCQLKLTSAVNYIDVSRNAVNKFAKAPVVKIKLPQDFFYPFSSKCIKSTFSPFLIITIVLRFLF</sequence>
<keyword evidence="2" id="KW-0732">Signal</keyword>
<evidence type="ECO:0000256" key="2">
    <source>
        <dbReference type="ARBA" id="ARBA00022729"/>
    </source>
</evidence>
<dbReference type="PANTHER" id="PTHR14611:SF2">
    <property type="entry name" value="TECTONIC"/>
    <property type="match status" value="1"/>
</dbReference>
<feature type="domain" description="Tectonic-1-3" evidence="5">
    <location>
        <begin position="337"/>
        <end position="533"/>
    </location>
</feature>
<evidence type="ECO:0000313" key="8">
    <source>
        <dbReference type="Proteomes" id="UP000494040"/>
    </source>
</evidence>
<evidence type="ECO:0000256" key="4">
    <source>
        <dbReference type="ARBA" id="ARBA00023180"/>
    </source>
</evidence>
<evidence type="ECO:0000259" key="6">
    <source>
        <dbReference type="Pfam" id="PF25752"/>
    </source>
</evidence>
<dbReference type="OMA" id="DGDCSPD"/>
<dbReference type="GO" id="GO:0035869">
    <property type="term" value="C:ciliary transition zone"/>
    <property type="evidence" value="ECO:0007669"/>
    <property type="project" value="TreeGrafter"/>
</dbReference>
<dbReference type="RefSeq" id="XP_014253154.1">
    <property type="nucleotide sequence ID" value="XM_014397668.1"/>
</dbReference>
<dbReference type="Pfam" id="PF25752">
    <property type="entry name" value="DUF1619_N"/>
    <property type="match status" value="1"/>
</dbReference>
<proteinExistence type="inferred from homology"/>
<dbReference type="KEGG" id="clec:106668695"/>
<dbReference type="OrthoDB" id="184109at2759"/>
<comment type="similarity">
    <text evidence="1">Belongs to the tectonic family.</text>
</comment>